<dbReference type="SUPFAM" id="SSF54534">
    <property type="entry name" value="FKBP-like"/>
    <property type="match status" value="1"/>
</dbReference>
<evidence type="ECO:0000313" key="4">
    <source>
        <dbReference type="Proteomes" id="UP001208689"/>
    </source>
</evidence>
<feature type="domain" description="PpiC" evidence="2">
    <location>
        <begin position="22"/>
        <end position="111"/>
    </location>
</feature>
<gene>
    <name evidence="3" type="ORF">NEF87_002817</name>
</gene>
<dbReference type="PANTHER" id="PTHR47245">
    <property type="entry name" value="PEPTIDYLPROLYL ISOMERASE"/>
    <property type="match status" value="1"/>
</dbReference>
<organism evidence="3 4">
    <name type="scientific">Candidatus Lokiarchaeum ossiferum</name>
    <dbReference type="NCBI Taxonomy" id="2951803"/>
    <lineage>
        <taxon>Archaea</taxon>
        <taxon>Promethearchaeati</taxon>
        <taxon>Promethearchaeota</taxon>
        <taxon>Promethearchaeia</taxon>
        <taxon>Promethearchaeales</taxon>
        <taxon>Promethearchaeaceae</taxon>
        <taxon>Candidatus Lokiarchaeum</taxon>
    </lineage>
</organism>
<accession>A0ABY6HSN9</accession>
<feature type="compositionally biased region" description="Low complexity" evidence="1">
    <location>
        <begin position="1"/>
        <end position="18"/>
    </location>
</feature>
<dbReference type="PANTHER" id="PTHR47245:SF2">
    <property type="entry name" value="PEPTIDYL-PROLYL CIS-TRANS ISOMERASE HP_0175-RELATED"/>
    <property type="match status" value="1"/>
</dbReference>
<reference evidence="3" key="1">
    <citation type="submission" date="2022-09" db="EMBL/GenBank/DDBJ databases">
        <title>Actin cytoskeleton and complex cell architecture in an #Asgard archaeon.</title>
        <authorList>
            <person name="Ponce Toledo R.I."/>
            <person name="Schleper C."/>
            <person name="Rodrigues Oliveira T."/>
            <person name="Wollweber F."/>
            <person name="Xu J."/>
            <person name="Rittmann S."/>
            <person name="Klingl A."/>
            <person name="Pilhofer M."/>
        </authorList>
    </citation>
    <scope>NUCLEOTIDE SEQUENCE</scope>
    <source>
        <strain evidence="3">B-35</strain>
    </source>
</reference>
<evidence type="ECO:0000256" key="1">
    <source>
        <dbReference type="SAM" id="MobiDB-lite"/>
    </source>
</evidence>
<keyword evidence="4" id="KW-1185">Reference proteome</keyword>
<name>A0ABY6HSN9_9ARCH</name>
<dbReference type="PROSITE" id="PS50198">
    <property type="entry name" value="PPIC_PPIASE_2"/>
    <property type="match status" value="1"/>
</dbReference>
<feature type="region of interest" description="Disordered" evidence="1">
    <location>
        <begin position="1"/>
        <end position="22"/>
    </location>
</feature>
<dbReference type="GO" id="GO:0003755">
    <property type="term" value="F:peptidyl-prolyl cis-trans isomerase activity"/>
    <property type="evidence" value="ECO:0007669"/>
    <property type="project" value="UniProtKB-EC"/>
</dbReference>
<evidence type="ECO:0000313" key="3">
    <source>
        <dbReference type="EMBL" id="UYP46532.1"/>
    </source>
</evidence>
<evidence type="ECO:0000259" key="2">
    <source>
        <dbReference type="PROSITE" id="PS50198"/>
    </source>
</evidence>
<proteinExistence type="predicted"/>
<dbReference type="InterPro" id="IPR000297">
    <property type="entry name" value="PPIase_PpiC"/>
</dbReference>
<dbReference type="InterPro" id="IPR046357">
    <property type="entry name" value="PPIase_dom_sf"/>
</dbReference>
<protein>
    <submittedName>
        <fullName evidence="3">Foldase protein PrsA</fullName>
        <ecNumber evidence="3">5.2.1.8</ecNumber>
    </submittedName>
</protein>
<dbReference type="EC" id="5.2.1.8" evidence="3"/>
<dbReference type="Gene3D" id="3.10.50.40">
    <property type="match status" value="1"/>
</dbReference>
<dbReference type="Pfam" id="PF00639">
    <property type="entry name" value="Rotamase"/>
    <property type="match status" value="1"/>
</dbReference>
<dbReference type="Proteomes" id="UP001208689">
    <property type="component" value="Chromosome"/>
</dbReference>
<dbReference type="InterPro" id="IPR050245">
    <property type="entry name" value="PrsA_foldase"/>
</dbReference>
<keyword evidence="3" id="KW-0413">Isomerase</keyword>
<sequence length="111" mass="11864">MGKNKNTNKGGSPSKGGSAIKGGKIGASHILVKKLSEAQRIRDDIAAGADFRDMAVKYSTCSSKNKGGNLGVFGKEKMVSEFWNACTKLSVGQISEPVKSQFGYHIIKRTK</sequence>
<dbReference type="EMBL" id="CP104013">
    <property type="protein sequence ID" value="UYP46532.1"/>
    <property type="molecule type" value="Genomic_DNA"/>
</dbReference>